<dbReference type="PANTHER" id="PTHR30352:SF13">
    <property type="entry name" value="GLYCYL-RADICAL ENZYME ACTIVATING ENZYME YJJW-RELATED"/>
    <property type="match status" value="1"/>
</dbReference>
<feature type="domain" description="Radical SAM core" evidence="7">
    <location>
        <begin position="14"/>
        <end position="197"/>
    </location>
</feature>
<comment type="caution">
    <text evidence="8">The sequence shown here is derived from an EMBL/GenBank/DDBJ whole genome shotgun (WGS) entry which is preliminary data.</text>
</comment>
<proteinExistence type="predicted"/>
<dbReference type="Proteomes" id="UP000031433">
    <property type="component" value="Unassembled WGS sequence"/>
</dbReference>
<evidence type="ECO:0000256" key="1">
    <source>
        <dbReference type="ARBA" id="ARBA00001966"/>
    </source>
</evidence>
<dbReference type="InterPro" id="IPR012840">
    <property type="entry name" value="NrdG2"/>
</dbReference>
<dbReference type="PROSITE" id="PS51918">
    <property type="entry name" value="RADICAL_SAM"/>
    <property type="match status" value="1"/>
</dbReference>
<reference evidence="8 9" key="1">
    <citation type="submission" date="2015-01" db="EMBL/GenBank/DDBJ databases">
        <title>Genome sequence of the anaerobic bacterium Geobacter soli GSS01, a dissimilatory Fe(III) reducer from soil.</title>
        <authorList>
            <person name="Yang G."/>
            <person name="Zhou S."/>
        </authorList>
    </citation>
    <scope>NUCLEOTIDE SEQUENCE [LARGE SCALE GENOMIC DNA]</scope>
    <source>
        <strain evidence="8 9">GSS01</strain>
    </source>
</reference>
<dbReference type="SFLD" id="SFLDS00029">
    <property type="entry name" value="Radical_SAM"/>
    <property type="match status" value="1"/>
</dbReference>
<gene>
    <name evidence="8" type="ORF">SE37_13590</name>
</gene>
<evidence type="ECO:0000256" key="6">
    <source>
        <dbReference type="ARBA" id="ARBA00023014"/>
    </source>
</evidence>
<dbReference type="SFLD" id="SFLDG01094">
    <property type="entry name" value="Uncharacterised_Radical_SAM_Su"/>
    <property type="match status" value="1"/>
</dbReference>
<dbReference type="InterPro" id="IPR007197">
    <property type="entry name" value="rSAM"/>
</dbReference>
<protein>
    <submittedName>
        <fullName evidence="8">Ribonucleoside-triphosphate reductase</fullName>
    </submittedName>
</protein>
<dbReference type="SUPFAM" id="SSF102114">
    <property type="entry name" value="Radical SAM enzymes"/>
    <property type="match status" value="1"/>
</dbReference>
<evidence type="ECO:0000256" key="3">
    <source>
        <dbReference type="ARBA" id="ARBA00022691"/>
    </source>
</evidence>
<dbReference type="GO" id="GO:0051539">
    <property type="term" value="F:4 iron, 4 sulfur cluster binding"/>
    <property type="evidence" value="ECO:0007669"/>
    <property type="project" value="UniProtKB-KW"/>
</dbReference>
<dbReference type="CDD" id="cd01335">
    <property type="entry name" value="Radical_SAM"/>
    <property type="match status" value="1"/>
</dbReference>
<dbReference type="PANTHER" id="PTHR30352">
    <property type="entry name" value="PYRUVATE FORMATE-LYASE-ACTIVATING ENZYME"/>
    <property type="match status" value="1"/>
</dbReference>
<evidence type="ECO:0000256" key="5">
    <source>
        <dbReference type="ARBA" id="ARBA00023004"/>
    </source>
</evidence>
<dbReference type="Gene3D" id="3.20.20.70">
    <property type="entry name" value="Aldolase class I"/>
    <property type="match status" value="1"/>
</dbReference>
<keyword evidence="3" id="KW-0949">S-adenosyl-L-methionine</keyword>
<dbReference type="Pfam" id="PF04055">
    <property type="entry name" value="Radical_SAM"/>
    <property type="match status" value="1"/>
</dbReference>
<dbReference type="NCBIfam" id="TIGR02495">
    <property type="entry name" value="NrdG2"/>
    <property type="match status" value="1"/>
</dbReference>
<keyword evidence="6" id="KW-0411">Iron-sulfur</keyword>
<evidence type="ECO:0000259" key="7">
    <source>
        <dbReference type="PROSITE" id="PS51918"/>
    </source>
</evidence>
<evidence type="ECO:0000256" key="4">
    <source>
        <dbReference type="ARBA" id="ARBA00022723"/>
    </source>
</evidence>
<dbReference type="EMBL" id="JXBL01000001">
    <property type="protein sequence ID" value="KIE43588.1"/>
    <property type="molecule type" value="Genomic_DNA"/>
</dbReference>
<keyword evidence="5" id="KW-0408">Iron</keyword>
<dbReference type="InterPro" id="IPR013785">
    <property type="entry name" value="Aldolase_TIM"/>
</dbReference>
<dbReference type="InterPro" id="IPR058240">
    <property type="entry name" value="rSAM_sf"/>
</dbReference>
<dbReference type="AlphaFoldDB" id="A0A0C1TW17"/>
<comment type="cofactor">
    <cofactor evidence="1">
        <name>[4Fe-4S] cluster</name>
        <dbReference type="ChEBI" id="CHEBI:49883"/>
    </cofactor>
</comment>
<organism evidence="8 9">
    <name type="scientific">Geobacter soli</name>
    <dbReference type="NCBI Taxonomy" id="1510391"/>
    <lineage>
        <taxon>Bacteria</taxon>
        <taxon>Pseudomonadati</taxon>
        <taxon>Thermodesulfobacteriota</taxon>
        <taxon>Desulfuromonadia</taxon>
        <taxon>Geobacterales</taxon>
        <taxon>Geobacteraceae</taxon>
        <taxon>Geobacter</taxon>
    </lineage>
</organism>
<name>A0A0C1TW17_9BACT</name>
<accession>A0A0C1TW17</accession>
<evidence type="ECO:0000256" key="2">
    <source>
        <dbReference type="ARBA" id="ARBA00022485"/>
    </source>
</evidence>
<keyword evidence="2" id="KW-0004">4Fe-4S</keyword>
<dbReference type="GO" id="GO:0003824">
    <property type="term" value="F:catalytic activity"/>
    <property type="evidence" value="ECO:0007669"/>
    <property type="project" value="InterPro"/>
</dbReference>
<dbReference type="InterPro" id="IPR034457">
    <property type="entry name" value="Organic_radical-activating"/>
</dbReference>
<sequence length="197" mass="21841">MLAIGGLTPFTTIDYPGKLAAVLFCQGCPWRCGYCHNRHLLTCGQPGTVPWGDVLRFLEQRHGLLDAVVFSGGEPTMQHGLRSALAEVRHMGFSTGLHTAGPFPERLHSCLPYLDWVGMDIKASFDEYHLITAMPGSGDAARQSAELLCRSGVPHQFRTTLDPFLLNGGRIETMRQQVREKWGEELIVQPCQVHART</sequence>
<keyword evidence="4" id="KW-0479">Metal-binding</keyword>
<keyword evidence="9" id="KW-1185">Reference proteome</keyword>
<dbReference type="GO" id="GO:0046872">
    <property type="term" value="F:metal ion binding"/>
    <property type="evidence" value="ECO:0007669"/>
    <property type="project" value="UniProtKB-KW"/>
</dbReference>
<evidence type="ECO:0000313" key="9">
    <source>
        <dbReference type="Proteomes" id="UP000031433"/>
    </source>
</evidence>
<evidence type="ECO:0000313" key="8">
    <source>
        <dbReference type="EMBL" id="KIE43588.1"/>
    </source>
</evidence>
<dbReference type="RefSeq" id="WP_039647199.1">
    <property type="nucleotide sequence ID" value="NZ_JXBL01000001.1"/>
</dbReference>